<feature type="binding site" evidence="11">
    <location>
        <begin position="124"/>
        <end position="128"/>
    </location>
    <ligand>
        <name>ATP</name>
        <dbReference type="ChEBI" id="CHEBI:30616"/>
    </ligand>
</feature>
<feature type="binding site" evidence="11">
    <location>
        <position position="141"/>
    </location>
    <ligand>
        <name>ATP</name>
        <dbReference type="ChEBI" id="CHEBI:30616"/>
    </ligand>
</feature>
<keyword evidence="7 11" id="KW-0862">Zinc</keyword>
<keyword evidence="8 11" id="KW-0067">ATP-binding</keyword>
<evidence type="ECO:0000256" key="4">
    <source>
        <dbReference type="ARBA" id="ARBA00022694"/>
    </source>
</evidence>
<feature type="binding site" evidence="11">
    <location>
        <position position="117"/>
    </location>
    <ligand>
        <name>ATP</name>
        <dbReference type="ChEBI" id="CHEBI:30616"/>
    </ligand>
</feature>
<evidence type="ECO:0000256" key="5">
    <source>
        <dbReference type="ARBA" id="ARBA00022723"/>
    </source>
</evidence>
<dbReference type="GO" id="GO:0002143">
    <property type="term" value="P:tRNA wobble position uridine thiolation"/>
    <property type="evidence" value="ECO:0007669"/>
    <property type="project" value="InterPro"/>
</dbReference>
<keyword evidence="4 11" id="KW-0819">tRNA processing</keyword>
<dbReference type="EC" id="2.7.7.80" evidence="11"/>
<dbReference type="GO" id="GO:0006777">
    <property type="term" value="P:Mo-molybdopterin cofactor biosynthetic process"/>
    <property type="evidence" value="ECO:0007669"/>
    <property type="project" value="UniProtKB-UniRule"/>
</dbReference>
<dbReference type="FunFam" id="3.40.50.720:FF:000206">
    <property type="entry name" value="Adenylyltransferase and sulfurtransferase MOCS3"/>
    <property type="match status" value="1"/>
</dbReference>
<evidence type="ECO:0000256" key="3">
    <source>
        <dbReference type="ARBA" id="ARBA00022679"/>
    </source>
</evidence>
<dbReference type="SMART" id="SM00450">
    <property type="entry name" value="RHOD"/>
    <property type="match status" value="1"/>
</dbReference>
<dbReference type="GO" id="GO:0042292">
    <property type="term" value="F:URM1 activating enzyme activity"/>
    <property type="evidence" value="ECO:0007669"/>
    <property type="project" value="TreeGrafter"/>
</dbReference>
<dbReference type="GeneTree" id="ENSGT00940000160847"/>
<dbReference type="GO" id="GO:0061605">
    <property type="term" value="F:molybdopterin-synthase adenylyltransferase activity"/>
    <property type="evidence" value="ECO:0007669"/>
    <property type="project" value="UniProtKB-EC"/>
</dbReference>
<evidence type="ECO:0000256" key="10">
    <source>
        <dbReference type="ARBA" id="ARBA00023268"/>
    </source>
</evidence>
<comment type="pathway">
    <text evidence="11">tRNA modification; 5-methoxycarbonylmethyl-2-thiouridine-tRNA biosynthesis.</text>
</comment>
<dbReference type="Ensembl" id="ENSLLET00000006287.1">
    <property type="protein sequence ID" value="ENSLLEP00000006036.1"/>
    <property type="gene ID" value="ENSLLEG00000003803.1"/>
</dbReference>
<keyword evidence="6 11" id="KW-0547">Nucleotide-binding</keyword>
<evidence type="ECO:0000256" key="1">
    <source>
        <dbReference type="ARBA" id="ARBA00004514"/>
    </source>
</evidence>
<organism evidence="14 15">
    <name type="scientific">Leptobrachium leishanense</name>
    <name type="common">Leishan spiny toad</name>
    <dbReference type="NCBI Taxonomy" id="445787"/>
    <lineage>
        <taxon>Eukaryota</taxon>
        <taxon>Metazoa</taxon>
        <taxon>Chordata</taxon>
        <taxon>Craniata</taxon>
        <taxon>Vertebrata</taxon>
        <taxon>Euteleostomi</taxon>
        <taxon>Amphibia</taxon>
        <taxon>Batrachia</taxon>
        <taxon>Anura</taxon>
        <taxon>Pelobatoidea</taxon>
        <taxon>Megophryidae</taxon>
        <taxon>Leptobrachium</taxon>
    </lineage>
</organism>
<feature type="domain" description="Rhodanese" evidence="13">
    <location>
        <begin position="351"/>
        <end position="460"/>
    </location>
</feature>
<evidence type="ECO:0000256" key="8">
    <source>
        <dbReference type="ARBA" id="ARBA00022840"/>
    </source>
</evidence>
<dbReference type="OrthoDB" id="10261062at2759"/>
<dbReference type="GO" id="GO:0032447">
    <property type="term" value="P:protein urmylation"/>
    <property type="evidence" value="ECO:0007669"/>
    <property type="project" value="TreeGrafter"/>
</dbReference>
<dbReference type="UniPathway" id="UPA00988"/>
<comment type="cofactor">
    <cofactor evidence="11">
        <name>Zn(2+)</name>
        <dbReference type="ChEBI" id="CHEBI:29105"/>
    </cofactor>
    <text evidence="11">Binds 1 zinc ion per subunit.</text>
</comment>
<evidence type="ECO:0000256" key="11">
    <source>
        <dbReference type="HAMAP-Rule" id="MF_03049"/>
    </source>
</evidence>
<dbReference type="HAMAP" id="MF_03049">
    <property type="entry name" value="MOCS3_Uba4"/>
    <property type="match status" value="1"/>
</dbReference>
<keyword evidence="3 11" id="KW-0808">Transferase</keyword>
<dbReference type="NCBIfam" id="NF004281">
    <property type="entry name" value="PRK05690.1"/>
    <property type="match status" value="1"/>
</dbReference>
<dbReference type="Gene3D" id="3.40.250.10">
    <property type="entry name" value="Rhodanese-like domain"/>
    <property type="match status" value="1"/>
</dbReference>
<keyword evidence="11" id="KW-1015">Disulfide bond</keyword>
<dbReference type="AlphaFoldDB" id="A0A8C5LYN4"/>
<dbReference type="UniPathway" id="UPA00344"/>
<dbReference type="CDD" id="cd00757">
    <property type="entry name" value="ThiF_MoeB_HesA_family"/>
    <property type="match status" value="1"/>
</dbReference>
<comment type="similarity">
    <text evidence="11">In the N-terminal section; belongs to the HesA/MoeB/ThiF family. UBA4 subfamily.</text>
</comment>
<dbReference type="Pfam" id="PF00899">
    <property type="entry name" value="ThiF"/>
    <property type="match status" value="1"/>
</dbReference>
<feature type="disulfide bond" description="Alternate" evidence="11">
    <location>
        <begin position="320"/>
        <end position="328"/>
    </location>
</feature>
<sequence>MMEESADMQALREEIRRKDREIQGLREQLAARPEPGGCAVLPDIHGVGDPLPDLDKRALSNADILRFSRQLVLPEFGVTGQLRLANASVLVIGCGGLGCPLAQYLAAAGIGRLGLLDYDVVEMSNLHRQVLHAENRIGTPKSQCVAKSLRDLNSGVEYVPYHTMLSPDLALNLIQQYDIIADCSDNVPTRYLVNDACVAAGKPLVSASALRWDGQLTVYNYQGGPCYRCLFPSPPPPETVTNCADGGVLGMVPGVMGCLQALEVLKIASGIGSSYSGVMLMYNALDGRFRNIKIRAKKPDCAACANASASVILKDYESFCGSSASDKCRMLNLLSAGERLTVRDYKRFLDDGVPHLLVDVRPQVEVDICRLPHSLHIPLSGLEERSGRWVDLLRSGAAQLQDGGNGTGKRVMVICKNGNDSQKAVRVLQDLSGKDMETLILKDVQGGLTAWARMIDPTFPEY</sequence>
<evidence type="ECO:0000256" key="9">
    <source>
        <dbReference type="ARBA" id="ARBA00023150"/>
    </source>
</evidence>
<proteinExistence type="inferred from homology"/>
<dbReference type="InterPro" id="IPR036873">
    <property type="entry name" value="Rhodanese-like_dom_sf"/>
</dbReference>
<evidence type="ECO:0000313" key="15">
    <source>
        <dbReference type="Proteomes" id="UP000694569"/>
    </source>
</evidence>
<comment type="function">
    <text evidence="11">Plays a central role in 2-thiolation of mcm(5)S(2)U at tRNA wobble positions of cytosolic tRNA(Lys), tRNA(Glu) and tRNA(Gln). Also essential during biosynthesis of the molybdenum cofactor. Acts by mediating the C-terminal thiocarboxylation of sulfur carriers URM1 and MOCS2A. Its N-terminus first activates URM1 and MOCS2A as acyl-adenylates (-COAMP), then the persulfide sulfur on the catalytic cysteine is transferred to URM1 and MOCS2A to form thiocarboxylation (-COSH) of their C-terminus. The reaction probably involves hydrogen sulfide that is generated from the persulfide intermediate and that acts as nucleophile towards URM1 and MOCS2A. Subsequently, a transient disulfide bond is formed. Does not use thiosulfate as sulfur donor; NFS1 probably acting as a sulfur donor for thiocarboxylation reactions.</text>
</comment>
<evidence type="ECO:0000256" key="2">
    <source>
        <dbReference type="ARBA" id="ARBA00022490"/>
    </source>
</evidence>
<dbReference type="FunFam" id="3.40.250.10:FF:000014">
    <property type="entry name" value="Adenylyltransferase and sulfurtransferase MOCS3"/>
    <property type="match status" value="1"/>
</dbReference>
<comment type="pathway">
    <text evidence="11">Cofactor biosynthesis; molybdopterin biosynthesis.</text>
</comment>
<dbReference type="InterPro" id="IPR001763">
    <property type="entry name" value="Rhodanese-like_dom"/>
</dbReference>
<dbReference type="GO" id="GO:0005829">
    <property type="term" value="C:cytosol"/>
    <property type="evidence" value="ECO:0007669"/>
    <property type="project" value="UniProtKB-SubCell"/>
</dbReference>
<dbReference type="PANTHER" id="PTHR10953">
    <property type="entry name" value="UBIQUITIN-ACTIVATING ENZYME E1"/>
    <property type="match status" value="1"/>
</dbReference>
<feature type="binding site" evidence="11">
    <location>
        <position position="229"/>
    </location>
    <ligand>
        <name>Zn(2+)</name>
        <dbReference type="ChEBI" id="CHEBI:29105"/>
    </ligand>
</feature>
<dbReference type="PROSITE" id="PS50206">
    <property type="entry name" value="RHODANESE_3"/>
    <property type="match status" value="1"/>
</dbReference>
<comment type="catalytic activity">
    <reaction evidence="11">
        <text>[molybdopterin-synthase sulfur-carrier protein]-C-terminal Gly-Gly-AMP + S-sulfanyl-L-cysteinyl-[cysteine desulfurase] + AH2 = [molybdopterin-synthase sulfur-carrier protein]-C-terminal-Gly-aminoethanethioate + L-cysteinyl-[cysteine desulfurase] + A + AMP + 2 H(+)</text>
        <dbReference type="Rhea" id="RHEA:48612"/>
        <dbReference type="Rhea" id="RHEA-COMP:12157"/>
        <dbReference type="Rhea" id="RHEA-COMP:12158"/>
        <dbReference type="Rhea" id="RHEA-COMP:12159"/>
        <dbReference type="Rhea" id="RHEA-COMP:19907"/>
        <dbReference type="ChEBI" id="CHEBI:13193"/>
        <dbReference type="ChEBI" id="CHEBI:15378"/>
        <dbReference type="ChEBI" id="CHEBI:17499"/>
        <dbReference type="ChEBI" id="CHEBI:29950"/>
        <dbReference type="ChEBI" id="CHEBI:61963"/>
        <dbReference type="ChEBI" id="CHEBI:90618"/>
        <dbReference type="ChEBI" id="CHEBI:232372"/>
        <dbReference type="ChEBI" id="CHEBI:456215"/>
        <dbReference type="EC" id="2.8.1.11"/>
    </reaction>
</comment>
<dbReference type="GO" id="GO:0005524">
    <property type="term" value="F:ATP binding"/>
    <property type="evidence" value="ECO:0007669"/>
    <property type="project" value="UniProtKB-KW"/>
</dbReference>
<feature type="binding site" evidence="11">
    <location>
        <position position="301"/>
    </location>
    <ligand>
        <name>Zn(2+)</name>
        <dbReference type="ChEBI" id="CHEBI:29105"/>
    </ligand>
</feature>
<feature type="binding site" evidence="11">
    <location>
        <begin position="185"/>
        <end position="186"/>
    </location>
    <ligand>
        <name>ATP</name>
        <dbReference type="ChEBI" id="CHEBI:30616"/>
    </ligand>
</feature>
<feature type="binding site" evidence="11">
    <location>
        <position position="96"/>
    </location>
    <ligand>
        <name>ATP</name>
        <dbReference type="ChEBI" id="CHEBI:30616"/>
    </ligand>
</feature>
<dbReference type="InterPro" id="IPR028885">
    <property type="entry name" value="MOCS3/Uba4"/>
</dbReference>
<dbReference type="InterPro" id="IPR000594">
    <property type="entry name" value="ThiF_NAD_FAD-bd"/>
</dbReference>
<dbReference type="Gene3D" id="3.40.50.720">
    <property type="entry name" value="NAD(P)-binding Rossmann-like Domain"/>
    <property type="match status" value="1"/>
</dbReference>
<evidence type="ECO:0000256" key="7">
    <source>
        <dbReference type="ARBA" id="ARBA00022833"/>
    </source>
</evidence>
<dbReference type="EC" id="2.8.1.11" evidence="11"/>
<accession>A0A8C5LYN4</accession>
<keyword evidence="12" id="KW-0175">Coiled coil</keyword>
<dbReference type="PANTHER" id="PTHR10953:SF102">
    <property type="entry name" value="ADENYLYLTRANSFERASE AND SULFURTRANSFERASE MOCS3"/>
    <property type="match status" value="1"/>
</dbReference>
<feature type="active site" description="Cysteine persulfide intermediate; for sulfurtransferase activity" evidence="11">
    <location>
        <position position="415"/>
    </location>
</feature>
<reference evidence="14" key="2">
    <citation type="submission" date="2025-09" db="UniProtKB">
        <authorList>
            <consortium name="Ensembl"/>
        </authorList>
    </citation>
    <scope>IDENTIFICATION</scope>
</reference>
<keyword evidence="15" id="KW-1185">Reference proteome</keyword>
<feature type="binding site" evidence="11">
    <location>
        <position position="226"/>
    </location>
    <ligand>
        <name>Zn(2+)</name>
        <dbReference type="ChEBI" id="CHEBI:29105"/>
    </ligand>
</feature>
<dbReference type="Proteomes" id="UP000694569">
    <property type="component" value="Unplaced"/>
</dbReference>
<dbReference type="InterPro" id="IPR035985">
    <property type="entry name" value="Ubiquitin-activating_enz"/>
</dbReference>
<comment type="subcellular location">
    <subcellularLocation>
        <location evidence="1">Cytoplasm</location>
        <location evidence="1">Cytosol</location>
    </subcellularLocation>
</comment>
<name>A0A8C5LYN4_9ANUR</name>
<dbReference type="GO" id="GO:0061604">
    <property type="term" value="F:molybdopterin-synthase sulfurtransferase activity"/>
    <property type="evidence" value="ECO:0007669"/>
    <property type="project" value="UniProtKB-EC"/>
</dbReference>
<reference evidence="14" key="1">
    <citation type="submission" date="2025-08" db="UniProtKB">
        <authorList>
            <consortium name="Ensembl"/>
        </authorList>
    </citation>
    <scope>IDENTIFICATION</scope>
</reference>
<dbReference type="GO" id="GO:0046872">
    <property type="term" value="F:metal ion binding"/>
    <property type="evidence" value="ECO:0007669"/>
    <property type="project" value="UniProtKB-KW"/>
</dbReference>
<keyword evidence="5 11" id="KW-0479">Metal-binding</keyword>
<evidence type="ECO:0000256" key="6">
    <source>
        <dbReference type="ARBA" id="ARBA00022741"/>
    </source>
</evidence>
<keyword evidence="10 11" id="KW-0511">Multifunctional enzyme</keyword>
<dbReference type="Pfam" id="PF00581">
    <property type="entry name" value="Rhodanese"/>
    <property type="match status" value="1"/>
</dbReference>
<evidence type="ECO:0000313" key="14">
    <source>
        <dbReference type="Ensembl" id="ENSLLEP00000006036.1"/>
    </source>
</evidence>
<evidence type="ECO:0000256" key="12">
    <source>
        <dbReference type="SAM" id="Coils"/>
    </source>
</evidence>
<dbReference type="GO" id="GO:0004792">
    <property type="term" value="F:thiosulfate-cyanide sulfurtransferase activity"/>
    <property type="evidence" value="ECO:0007669"/>
    <property type="project" value="TreeGrafter"/>
</dbReference>
<protein>
    <recommendedName>
        <fullName evidence="11">Adenylyltransferase and sulfurtransferase MOCS3</fullName>
    </recommendedName>
    <alternativeName>
        <fullName evidence="11">Molybdenum cofactor synthesis protein 3</fullName>
    </alternativeName>
    <domain>
        <recommendedName>
            <fullName evidence="11">Molybdopterin-synthase adenylyltransferase</fullName>
            <ecNumber evidence="11">2.7.7.80</ecNumber>
        </recommendedName>
        <alternativeName>
            <fullName evidence="11">Adenylyltransferase MOCS3</fullName>
        </alternativeName>
        <alternativeName>
            <fullName evidence="11">Sulfur carrier protein MOCS2A adenylyltransferase</fullName>
        </alternativeName>
    </domain>
    <domain>
        <recommendedName>
            <fullName evidence="11">Molybdopterin-synthase sulfurtransferase</fullName>
            <ecNumber evidence="11">2.8.1.11</ecNumber>
        </recommendedName>
        <alternativeName>
            <fullName evidence="11">Sulfurtransferase MOCS3</fullName>
        </alternativeName>
        <alternativeName>
            <fullName evidence="11">Sulfur carrier protein MOCS2A sulfurtransferase</fullName>
        </alternativeName>
    </domain>
</protein>
<gene>
    <name evidence="11 14" type="primary">MOCS3</name>
    <name evidence="11" type="synonym">UBA4</name>
</gene>
<dbReference type="InterPro" id="IPR045886">
    <property type="entry name" value="ThiF/MoeB/HesA"/>
</dbReference>
<evidence type="ECO:0000259" key="13">
    <source>
        <dbReference type="PROSITE" id="PS50206"/>
    </source>
</evidence>
<feature type="coiled-coil region" evidence="12">
    <location>
        <begin position="1"/>
        <end position="28"/>
    </location>
</feature>
<feature type="binding site" evidence="11">
    <location>
        <position position="304"/>
    </location>
    <ligand>
        <name>Zn(2+)</name>
        <dbReference type="ChEBI" id="CHEBI:29105"/>
    </ligand>
</feature>
<feature type="active site" description="Glycyl thioester intermediate; for adenylyltransferase activity" evidence="11">
    <location>
        <position position="243"/>
    </location>
</feature>
<keyword evidence="2 11" id="KW-0963">Cytoplasm</keyword>
<dbReference type="SUPFAM" id="SSF69572">
    <property type="entry name" value="Activating enzymes of the ubiquitin-like proteins"/>
    <property type="match status" value="1"/>
</dbReference>
<keyword evidence="9 11" id="KW-0501">Molybdenum cofactor biosynthesis</keyword>
<comment type="catalytic activity">
    <reaction evidence="11">
        <text>[molybdopterin-synthase sulfur-carrier protein]-C-terminal Gly-Gly + ATP + H(+) = [molybdopterin-synthase sulfur-carrier protein]-C-terminal Gly-Gly-AMP + diphosphate</text>
        <dbReference type="Rhea" id="RHEA:43616"/>
        <dbReference type="Rhea" id="RHEA-COMP:12159"/>
        <dbReference type="Rhea" id="RHEA-COMP:12202"/>
        <dbReference type="ChEBI" id="CHEBI:15378"/>
        <dbReference type="ChEBI" id="CHEBI:30616"/>
        <dbReference type="ChEBI" id="CHEBI:33019"/>
        <dbReference type="ChEBI" id="CHEBI:90618"/>
        <dbReference type="ChEBI" id="CHEBI:90778"/>
        <dbReference type="EC" id="2.7.7.80"/>
    </reaction>
</comment>